<evidence type="ECO:0000256" key="8">
    <source>
        <dbReference type="ARBA" id="ARBA00023170"/>
    </source>
</evidence>
<feature type="region of interest" description="Disordered" evidence="10">
    <location>
        <begin position="296"/>
        <end position="315"/>
    </location>
</feature>
<comment type="similarity">
    <text evidence="2">Belongs to the G-protein coupled receptor 1 family.</text>
</comment>
<evidence type="ECO:0000256" key="9">
    <source>
        <dbReference type="ARBA" id="ARBA00023224"/>
    </source>
</evidence>
<evidence type="ECO:0000256" key="10">
    <source>
        <dbReference type="SAM" id="MobiDB-lite"/>
    </source>
</evidence>
<dbReference type="PRINTS" id="PR00237">
    <property type="entry name" value="GPCRRHODOPSN"/>
</dbReference>
<comment type="subcellular location">
    <subcellularLocation>
        <location evidence="1">Cell membrane</location>
        <topology evidence="1">Multi-pass membrane protein</topology>
    </subcellularLocation>
</comment>
<keyword evidence="8 13" id="KW-0675">Receptor</keyword>
<evidence type="ECO:0000256" key="2">
    <source>
        <dbReference type="ARBA" id="ARBA00010663"/>
    </source>
</evidence>
<sequence length="614" mass="68310">MTSEEITENDSLNYGDVGVTVVNHPLVLSYCRGVNSTIKYHINDICDGRMSLPLMIAMLVLGFVTFFVNLGVLIRTIKILRSGHDNKPAFYFIAVSVTACQETIFTITLIAVDKYLYICHGLRYSFLVTSTRVYLALGISWVFSLLIGTLPAMGMHGTWEEACHRCVFAQIVSTDFTIIFFITSVVVPFAVVVTLYSMLLVLALKMHKARYGGSYTGDEKARSSNFRLSFMSKRSKSSKSSNSSKVTVSTTVSSSSAVSQTKVNRRKARKKEMAEYKAKLPGITEKDASAKLIRYKLQDDQDHEKKPPTPDGEITEKLIRDQLSQEAGVAEDSLQTLPLRGSTTCQGDDDAAPVESEHSSRQDNLDSDGAEADDQAREKVEESKCGDGEEDRSHVSVMVDERGVESQGNSDTVSGTGNMNTIRVSGEIVLPGREGNNSTIINKTQDVSVRVTHKNNDIEDADAYQVVRPYQEIIYDSDDDSPGSPTDEAVDQCETLPPPTTRSWLPTRYFNRVVTDTRDKMLFLKKCRAVKTVFLIIGSFSATYVPFVVGTLVYRVGTEKRVCLLHVLNTLLFCAVVANSLANPLIYAYGYREFRLKTKKFKGIFAREKPHKFK</sequence>
<evidence type="ECO:0000256" key="5">
    <source>
        <dbReference type="ARBA" id="ARBA00022989"/>
    </source>
</evidence>
<feature type="compositionally biased region" description="Basic and acidic residues" evidence="10">
    <location>
        <begin position="355"/>
        <end position="364"/>
    </location>
</feature>
<dbReference type="GO" id="GO:0004930">
    <property type="term" value="F:G protein-coupled receptor activity"/>
    <property type="evidence" value="ECO:0007669"/>
    <property type="project" value="UniProtKB-KW"/>
</dbReference>
<comment type="caution">
    <text evidence="13">The sequence shown here is derived from an EMBL/GenBank/DDBJ whole genome shotgun (WGS) entry which is preliminary data.</text>
</comment>
<feature type="transmembrane region" description="Helical" evidence="11">
    <location>
        <begin position="89"/>
        <end position="112"/>
    </location>
</feature>
<keyword evidence="5 11" id="KW-1133">Transmembrane helix</keyword>
<evidence type="ECO:0000256" key="6">
    <source>
        <dbReference type="ARBA" id="ARBA00023040"/>
    </source>
</evidence>
<dbReference type="AlphaFoldDB" id="A0A8J5N5N8"/>
<feature type="region of interest" description="Disordered" evidence="10">
    <location>
        <begin position="476"/>
        <end position="500"/>
    </location>
</feature>
<evidence type="ECO:0000256" key="7">
    <source>
        <dbReference type="ARBA" id="ARBA00023136"/>
    </source>
</evidence>
<dbReference type="PROSITE" id="PS50262">
    <property type="entry name" value="G_PROTEIN_RECEP_F1_2"/>
    <property type="match status" value="1"/>
</dbReference>
<dbReference type="InterPro" id="IPR000276">
    <property type="entry name" value="GPCR_Rhodpsn"/>
</dbReference>
<dbReference type="SUPFAM" id="SSF81321">
    <property type="entry name" value="Family A G protein-coupled receptor-like"/>
    <property type="match status" value="1"/>
</dbReference>
<feature type="transmembrane region" description="Helical" evidence="11">
    <location>
        <begin position="533"/>
        <end position="554"/>
    </location>
</feature>
<feature type="compositionally biased region" description="Basic and acidic residues" evidence="10">
    <location>
        <begin position="374"/>
        <end position="404"/>
    </location>
</feature>
<feature type="compositionally biased region" description="Polar residues" evidence="10">
    <location>
        <begin position="333"/>
        <end position="346"/>
    </location>
</feature>
<name>A0A8J5N5N8_HOMAM</name>
<dbReference type="Proteomes" id="UP000747542">
    <property type="component" value="Unassembled WGS sequence"/>
</dbReference>
<feature type="domain" description="G-protein coupled receptors family 1 profile" evidence="12">
    <location>
        <begin position="103"/>
        <end position="587"/>
    </location>
</feature>
<feature type="transmembrane region" description="Helical" evidence="11">
    <location>
        <begin position="54"/>
        <end position="77"/>
    </location>
</feature>
<dbReference type="PANTHER" id="PTHR24248">
    <property type="entry name" value="ADRENERGIC RECEPTOR-RELATED G-PROTEIN COUPLED RECEPTOR"/>
    <property type="match status" value="1"/>
</dbReference>
<evidence type="ECO:0000256" key="1">
    <source>
        <dbReference type="ARBA" id="ARBA00004651"/>
    </source>
</evidence>
<evidence type="ECO:0000259" key="12">
    <source>
        <dbReference type="PROSITE" id="PS50262"/>
    </source>
</evidence>
<dbReference type="Pfam" id="PF00001">
    <property type="entry name" value="7tm_1"/>
    <property type="match status" value="1"/>
</dbReference>
<dbReference type="Gene3D" id="1.20.1070.10">
    <property type="entry name" value="Rhodopsin 7-helix transmembrane proteins"/>
    <property type="match status" value="2"/>
</dbReference>
<feature type="transmembrane region" description="Helical" evidence="11">
    <location>
        <begin position="133"/>
        <end position="156"/>
    </location>
</feature>
<gene>
    <name evidence="13" type="primary">mtnr1c-L</name>
    <name evidence="13" type="ORF">Hamer_G020168</name>
</gene>
<dbReference type="InterPro" id="IPR017452">
    <property type="entry name" value="GPCR_Rhodpsn_7TM"/>
</dbReference>
<feature type="region of interest" description="Disordered" evidence="10">
    <location>
        <begin position="327"/>
        <end position="419"/>
    </location>
</feature>
<keyword evidence="3" id="KW-1003">Cell membrane</keyword>
<keyword evidence="4 11" id="KW-0812">Transmembrane</keyword>
<keyword evidence="7 11" id="KW-0472">Membrane</keyword>
<feature type="transmembrane region" description="Helical" evidence="11">
    <location>
        <begin position="566"/>
        <end position="590"/>
    </location>
</feature>
<feature type="transmembrane region" description="Helical" evidence="11">
    <location>
        <begin position="176"/>
        <end position="204"/>
    </location>
</feature>
<keyword evidence="14" id="KW-1185">Reference proteome</keyword>
<dbReference type="EMBL" id="JAHLQT010009549">
    <property type="protein sequence ID" value="KAG7173539.1"/>
    <property type="molecule type" value="Genomic_DNA"/>
</dbReference>
<accession>A0A8J5N5N8</accession>
<keyword evidence="6" id="KW-0297">G-protein coupled receptor</keyword>
<evidence type="ECO:0000256" key="3">
    <source>
        <dbReference type="ARBA" id="ARBA00022475"/>
    </source>
</evidence>
<proteinExistence type="inferred from homology"/>
<protein>
    <submittedName>
        <fullName evidence="13">Melatonin receptor type 1C-like</fullName>
    </submittedName>
</protein>
<evidence type="ECO:0000313" key="13">
    <source>
        <dbReference type="EMBL" id="KAG7173539.1"/>
    </source>
</evidence>
<evidence type="ECO:0000313" key="14">
    <source>
        <dbReference type="Proteomes" id="UP000747542"/>
    </source>
</evidence>
<evidence type="ECO:0000256" key="11">
    <source>
        <dbReference type="SAM" id="Phobius"/>
    </source>
</evidence>
<dbReference type="GO" id="GO:0005886">
    <property type="term" value="C:plasma membrane"/>
    <property type="evidence" value="ECO:0007669"/>
    <property type="project" value="UniProtKB-SubCell"/>
</dbReference>
<dbReference type="PANTHER" id="PTHR24248:SF192">
    <property type="entry name" value="G-PROTEIN COUPLED RECEPTORS FAMILY 1 PROFILE DOMAIN-CONTAINING PROTEIN"/>
    <property type="match status" value="1"/>
</dbReference>
<dbReference type="CDD" id="cd00637">
    <property type="entry name" value="7tm_classA_rhodopsin-like"/>
    <property type="match status" value="2"/>
</dbReference>
<reference evidence="13" key="1">
    <citation type="journal article" date="2021" name="Sci. Adv.">
        <title>The American lobster genome reveals insights on longevity, neural, and immune adaptations.</title>
        <authorList>
            <person name="Polinski J.M."/>
            <person name="Zimin A.V."/>
            <person name="Clark K.F."/>
            <person name="Kohn A.B."/>
            <person name="Sadowski N."/>
            <person name="Timp W."/>
            <person name="Ptitsyn A."/>
            <person name="Khanna P."/>
            <person name="Romanova D.Y."/>
            <person name="Williams P."/>
            <person name="Greenwood S.J."/>
            <person name="Moroz L.L."/>
            <person name="Walt D.R."/>
            <person name="Bodnar A.G."/>
        </authorList>
    </citation>
    <scope>NUCLEOTIDE SEQUENCE</scope>
    <source>
        <strain evidence="13">GMGI-L3</strain>
    </source>
</reference>
<organism evidence="13 14">
    <name type="scientific">Homarus americanus</name>
    <name type="common">American lobster</name>
    <dbReference type="NCBI Taxonomy" id="6706"/>
    <lineage>
        <taxon>Eukaryota</taxon>
        <taxon>Metazoa</taxon>
        <taxon>Ecdysozoa</taxon>
        <taxon>Arthropoda</taxon>
        <taxon>Crustacea</taxon>
        <taxon>Multicrustacea</taxon>
        <taxon>Malacostraca</taxon>
        <taxon>Eumalacostraca</taxon>
        <taxon>Eucarida</taxon>
        <taxon>Decapoda</taxon>
        <taxon>Pleocyemata</taxon>
        <taxon>Astacidea</taxon>
        <taxon>Nephropoidea</taxon>
        <taxon>Nephropidae</taxon>
        <taxon>Homarus</taxon>
    </lineage>
</organism>
<feature type="compositionally biased region" description="Polar residues" evidence="10">
    <location>
        <begin position="406"/>
        <end position="419"/>
    </location>
</feature>
<evidence type="ECO:0000256" key="4">
    <source>
        <dbReference type="ARBA" id="ARBA00022692"/>
    </source>
</evidence>
<keyword evidence="9" id="KW-0807">Transducer</keyword>